<dbReference type="PANTHER" id="PTHR43736:SF4">
    <property type="entry name" value="SLR1690 PROTEIN"/>
    <property type="match status" value="1"/>
</dbReference>
<keyword evidence="2" id="KW-0808">Transferase</keyword>
<dbReference type="PANTHER" id="PTHR43736">
    <property type="entry name" value="ADP-RIBOSE PYROPHOSPHATASE"/>
    <property type="match status" value="1"/>
</dbReference>
<dbReference type="InterPro" id="IPR000086">
    <property type="entry name" value="NUDIX_hydrolase_dom"/>
</dbReference>
<dbReference type="InterPro" id="IPR054105">
    <property type="entry name" value="WHD_NrtR"/>
</dbReference>
<dbReference type="InterPro" id="IPR036390">
    <property type="entry name" value="WH_DNA-bd_sf"/>
</dbReference>
<keyword evidence="2" id="KW-0548">Nucleotidyltransferase</keyword>
<dbReference type="Pfam" id="PF00293">
    <property type="entry name" value="NUDIX"/>
    <property type="match status" value="1"/>
</dbReference>
<sequence>MLWIYSEMNDSYDISQYKNPLFTVDSVLFTVKDQMLKVLLVKRANDPFSGCWGLPGGFVDIGTDDTTDMTALRKLKEKTDIAPQYLEQLQVFSGQDRDPRGFSVTLVYYALIAEQDVASHLETIQDVQWIDVNKVESIPVAFDHQKIIRHAHQRLQQKALYSMVPVYCLPELFTIGQLKTVIETIIGKTIQRKSLIRRIEASDMFEMQDEKVKSGGRKAQLYKIKPGVDIVNFERNLSS</sequence>
<dbReference type="Pfam" id="PF21906">
    <property type="entry name" value="WHD_NrtR"/>
    <property type="match status" value="1"/>
</dbReference>
<dbReference type="InterPro" id="IPR036388">
    <property type="entry name" value="WH-like_DNA-bd_sf"/>
</dbReference>
<feature type="domain" description="Nudix hydrolase" evidence="1">
    <location>
        <begin position="20"/>
        <end position="152"/>
    </location>
</feature>
<protein>
    <submittedName>
        <fullName evidence="2">Bifunctional nicotinamide mononucleotide adenylyltransferase/ADP-ribose pyrophosphatase</fullName>
    </submittedName>
</protein>
<dbReference type="Gene3D" id="3.90.79.10">
    <property type="entry name" value="Nucleoside Triphosphate Pyrophosphohydrolase"/>
    <property type="match status" value="1"/>
</dbReference>
<dbReference type="STRING" id="1216006.VA7868_00692"/>
<dbReference type="AlphaFoldDB" id="A0A1M5WEB0"/>
<dbReference type="EMBL" id="FQXZ01000007">
    <property type="protein sequence ID" value="SHH85554.1"/>
    <property type="molecule type" value="Genomic_DNA"/>
</dbReference>
<evidence type="ECO:0000259" key="1">
    <source>
        <dbReference type="PROSITE" id="PS51462"/>
    </source>
</evidence>
<evidence type="ECO:0000313" key="2">
    <source>
        <dbReference type="EMBL" id="SHH85554.1"/>
    </source>
</evidence>
<dbReference type="SUPFAM" id="SSF46785">
    <property type="entry name" value="Winged helix' DNA-binding domain"/>
    <property type="match status" value="1"/>
</dbReference>
<reference evidence="2 3" key="1">
    <citation type="submission" date="2016-11" db="EMBL/GenBank/DDBJ databases">
        <authorList>
            <person name="Jaros S."/>
            <person name="Januszkiewicz K."/>
            <person name="Wedrychowicz H."/>
        </authorList>
    </citation>
    <scope>NUCLEOTIDE SEQUENCE [LARGE SCALE GENOMIC DNA]</scope>
    <source>
        <strain evidence="2 3">CECT 7868</strain>
    </source>
</reference>
<dbReference type="SUPFAM" id="SSF55811">
    <property type="entry name" value="Nudix"/>
    <property type="match status" value="1"/>
</dbReference>
<dbReference type="PROSITE" id="PS51462">
    <property type="entry name" value="NUDIX"/>
    <property type="match status" value="1"/>
</dbReference>
<evidence type="ECO:0000313" key="3">
    <source>
        <dbReference type="Proteomes" id="UP000184608"/>
    </source>
</evidence>
<name>A0A1M5WEB0_9VIBR</name>
<gene>
    <name evidence="2" type="ORF">VA7868_00692</name>
</gene>
<accession>A0A1M5WEB0</accession>
<dbReference type="GO" id="GO:0016779">
    <property type="term" value="F:nucleotidyltransferase activity"/>
    <property type="evidence" value="ECO:0007669"/>
    <property type="project" value="UniProtKB-KW"/>
</dbReference>
<proteinExistence type="predicted"/>
<dbReference type="Gene3D" id="1.10.10.10">
    <property type="entry name" value="Winged helix-like DNA-binding domain superfamily/Winged helix DNA-binding domain"/>
    <property type="match status" value="1"/>
</dbReference>
<organism evidence="2 3">
    <name type="scientific">Vibrio aerogenes CECT 7868</name>
    <dbReference type="NCBI Taxonomy" id="1216006"/>
    <lineage>
        <taxon>Bacteria</taxon>
        <taxon>Pseudomonadati</taxon>
        <taxon>Pseudomonadota</taxon>
        <taxon>Gammaproteobacteria</taxon>
        <taxon>Vibrionales</taxon>
        <taxon>Vibrionaceae</taxon>
        <taxon>Vibrio</taxon>
    </lineage>
</organism>
<keyword evidence="3" id="KW-1185">Reference proteome</keyword>
<dbReference type="InterPro" id="IPR015797">
    <property type="entry name" value="NUDIX_hydrolase-like_dom_sf"/>
</dbReference>
<dbReference type="CDD" id="cd18873">
    <property type="entry name" value="NUDIX_NadM_like"/>
    <property type="match status" value="1"/>
</dbReference>
<dbReference type="Proteomes" id="UP000184608">
    <property type="component" value="Unassembled WGS sequence"/>
</dbReference>